<evidence type="ECO:0000256" key="2">
    <source>
        <dbReference type="ARBA" id="ARBA00022982"/>
    </source>
</evidence>
<feature type="domain" description="Thioredoxin" evidence="6">
    <location>
        <begin position="1"/>
        <end position="101"/>
    </location>
</feature>
<keyword evidence="4 5" id="KW-0676">Redox-active center</keyword>
<evidence type="ECO:0000313" key="10">
    <source>
        <dbReference type="Proteomes" id="UP000274922"/>
    </source>
</evidence>
<evidence type="ECO:0000313" key="8">
    <source>
        <dbReference type="EMBL" id="RKO98901.1"/>
    </source>
</evidence>
<dbReference type="Proteomes" id="UP000268535">
    <property type="component" value="Unassembled WGS sequence"/>
</dbReference>
<feature type="non-terminal residue" evidence="7">
    <location>
        <position position="101"/>
    </location>
</feature>
<dbReference type="STRING" id="1555241.A0A4P9WX55"/>
<dbReference type="InterPro" id="IPR036249">
    <property type="entry name" value="Thioredoxin-like_sf"/>
</dbReference>
<evidence type="ECO:0000259" key="6">
    <source>
        <dbReference type="PROSITE" id="PS51352"/>
    </source>
</evidence>
<dbReference type="PANTHER" id="PTHR45663:SF11">
    <property type="entry name" value="GEO12009P1"/>
    <property type="match status" value="1"/>
</dbReference>
<evidence type="ECO:0000256" key="5">
    <source>
        <dbReference type="PIRSR" id="PIRSR000077-4"/>
    </source>
</evidence>
<accession>A0A4P9WX55</accession>
<evidence type="ECO:0000256" key="3">
    <source>
        <dbReference type="ARBA" id="ARBA00023157"/>
    </source>
</evidence>
<dbReference type="PANTHER" id="PTHR45663">
    <property type="entry name" value="GEO12009P1"/>
    <property type="match status" value="1"/>
</dbReference>
<dbReference type="Proteomes" id="UP000274922">
    <property type="component" value="Unassembled WGS sequence"/>
</dbReference>
<gene>
    <name evidence="7" type="ORF">CAUPRSCDRAFT_342</name>
    <name evidence="8" type="ORF">CXG81DRAFT_3762</name>
</gene>
<reference evidence="7" key="3">
    <citation type="submission" date="2018-08" db="EMBL/GenBank/DDBJ databases">
        <title>Leveraging single-cell genomics to expand the Fungal Tree of Life.</title>
        <authorList>
            <consortium name="DOE Joint Genome Institute"/>
            <person name="Ahrendt S.R."/>
            <person name="Quandt C.A."/>
            <person name="Ciobanu D."/>
            <person name="Clum A."/>
            <person name="Salamov A."/>
            <person name="Andreopoulos B."/>
            <person name="Cheng J.-F."/>
            <person name="Woyke T."/>
            <person name="Pelin A."/>
            <person name="Henrissat B."/>
            <person name="Reynolds N."/>
            <person name="Benny G.L."/>
            <person name="Smith M.E."/>
            <person name="James T.Y."/>
            <person name="Grigoriev I.V."/>
        </authorList>
    </citation>
    <scope>NUCLEOTIDE SEQUENCE</scope>
    <source>
        <strain evidence="7">ATCC 52028</strain>
    </source>
</reference>
<proteinExistence type="predicted"/>
<dbReference type="InterPro" id="IPR005746">
    <property type="entry name" value="Thioredoxin"/>
</dbReference>
<dbReference type="OrthoDB" id="2121326at2759"/>
<dbReference type="SUPFAM" id="SSF52833">
    <property type="entry name" value="Thioredoxin-like"/>
    <property type="match status" value="1"/>
</dbReference>
<dbReference type="GO" id="GO:0005737">
    <property type="term" value="C:cytoplasm"/>
    <property type="evidence" value="ECO:0007669"/>
    <property type="project" value="TreeGrafter"/>
</dbReference>
<dbReference type="PROSITE" id="PS51352">
    <property type="entry name" value="THIOREDOXIN_2"/>
    <property type="match status" value="1"/>
</dbReference>
<dbReference type="AlphaFoldDB" id="A0A4P9WX55"/>
<evidence type="ECO:0000313" key="7">
    <source>
        <dbReference type="EMBL" id="RKO95846.1"/>
    </source>
</evidence>
<dbReference type="EMBL" id="ML010802">
    <property type="protein sequence ID" value="RKO95846.1"/>
    <property type="molecule type" value="Genomic_DNA"/>
</dbReference>
<dbReference type="EMBL" id="ML014346">
    <property type="protein sequence ID" value="RKO98901.1"/>
    <property type="molecule type" value="Genomic_DNA"/>
</dbReference>
<evidence type="ECO:0000313" key="9">
    <source>
        <dbReference type="Proteomes" id="UP000268535"/>
    </source>
</evidence>
<keyword evidence="2" id="KW-0249">Electron transport</keyword>
<dbReference type="InterPro" id="IPR013766">
    <property type="entry name" value="Thioredoxin_domain"/>
</dbReference>
<dbReference type="CDD" id="cd02947">
    <property type="entry name" value="TRX_family"/>
    <property type="match status" value="1"/>
</dbReference>
<dbReference type="GO" id="GO:0015035">
    <property type="term" value="F:protein-disulfide reductase activity"/>
    <property type="evidence" value="ECO:0007669"/>
    <property type="project" value="InterPro"/>
</dbReference>
<keyword evidence="3 5" id="KW-1015">Disulfide bond</keyword>
<reference evidence="8" key="2">
    <citation type="submission" date="2018-04" db="EMBL/GenBank/DDBJ databases">
        <title>Leveraging single-cell genomics to expand the Fungal Tree of Life.</title>
        <authorList>
            <consortium name="DOE Joint Genome Institute"/>
            <person name="Ahrendt S.R."/>
            <person name="Quandt C.A."/>
            <person name="Ciobanu D."/>
            <person name="Clum A."/>
            <person name="Salamov A."/>
            <person name="Andreopoulos B."/>
            <person name="Cheng J.-F."/>
            <person name="Woyke T."/>
            <person name="Pelin A."/>
            <person name="Henrissat B."/>
            <person name="Benny G.L."/>
            <person name="Smith M.E."/>
            <person name="James T.Y."/>
            <person name="Grigoriev I.V."/>
        </authorList>
    </citation>
    <scope>NUCLEOTIDE SEQUENCE</scope>
    <source>
        <strain evidence="8">ATCC 52028</strain>
    </source>
</reference>
<evidence type="ECO:0000256" key="1">
    <source>
        <dbReference type="ARBA" id="ARBA00022448"/>
    </source>
</evidence>
<dbReference type="PIRSF" id="PIRSF000077">
    <property type="entry name" value="Thioredoxin"/>
    <property type="match status" value="1"/>
</dbReference>
<evidence type="ECO:0000256" key="4">
    <source>
        <dbReference type="ARBA" id="ARBA00023284"/>
    </source>
</evidence>
<organism evidence="7 9">
    <name type="scientific">Caulochytrium protostelioides</name>
    <dbReference type="NCBI Taxonomy" id="1555241"/>
    <lineage>
        <taxon>Eukaryota</taxon>
        <taxon>Fungi</taxon>
        <taxon>Fungi incertae sedis</taxon>
        <taxon>Chytridiomycota</taxon>
        <taxon>Chytridiomycota incertae sedis</taxon>
        <taxon>Chytridiomycetes</taxon>
        <taxon>Caulochytriales</taxon>
        <taxon>Caulochytriaceae</taxon>
        <taxon>Caulochytrium</taxon>
    </lineage>
</organism>
<name>A0A4P9WX55_9FUNG</name>
<reference evidence="9 10" key="1">
    <citation type="journal article" date="2018" name="Nat. Microbiol.">
        <title>Leveraging single-cell genomics to expand the fungal tree of life.</title>
        <authorList>
            <person name="Ahrendt S.R."/>
            <person name="Quandt C.A."/>
            <person name="Ciobanu D."/>
            <person name="Clum A."/>
            <person name="Salamov A."/>
            <person name="Andreopoulos B."/>
            <person name="Cheng J.F."/>
            <person name="Woyke T."/>
            <person name="Pelin A."/>
            <person name="Henrissat B."/>
            <person name="Reynolds N.K."/>
            <person name="Benny G.L."/>
            <person name="Smith M.E."/>
            <person name="James T.Y."/>
            <person name="Grigoriev I.V."/>
        </authorList>
    </citation>
    <scope>NUCLEOTIDE SEQUENCE [LARGE SCALE GENOMIC DNA]</scope>
    <source>
        <strain evidence="9 10">ATCC 52028</strain>
    </source>
</reference>
<feature type="non-terminal residue" evidence="7">
    <location>
        <position position="1"/>
    </location>
</feature>
<dbReference type="Pfam" id="PF00085">
    <property type="entry name" value="Thioredoxin"/>
    <property type="match status" value="1"/>
</dbReference>
<feature type="disulfide bond" description="Redox-active" evidence="5">
    <location>
        <begin position="31"/>
        <end position="34"/>
    </location>
</feature>
<sequence>VDATDEDFGKIVAYAAAHDIPLLVQFHADWCRPCKVLAPLVQDVITTDKTAALVRVDIEKAQETVRAYKVMALPTLVVIVDGQAKNQTIGSQTKDKVRQFL</sequence>
<protein>
    <submittedName>
        <fullName evidence="7">Thioredoxin-like protein</fullName>
    </submittedName>
</protein>
<dbReference type="Gene3D" id="3.40.30.10">
    <property type="entry name" value="Glutaredoxin"/>
    <property type="match status" value="1"/>
</dbReference>
<keyword evidence="1" id="KW-0813">Transport</keyword>
<keyword evidence="10" id="KW-1185">Reference proteome</keyword>